<reference evidence="2 3" key="1">
    <citation type="submission" date="2021-11" db="EMBL/GenBank/DDBJ databases">
        <title>Seasonal and diel survey of microbial diversity of the Tyrrhenian coast.</title>
        <authorList>
            <person name="Gattoni G."/>
            <person name="Corral P."/>
        </authorList>
    </citation>
    <scope>NUCLEOTIDE SEQUENCE [LARGE SCALE GENOMIC DNA]</scope>
    <source>
        <strain evidence="2 3">Mr9</strain>
    </source>
</reference>
<name>A0ABS8GWP6_9FLAO</name>
<dbReference type="EMBL" id="JAJGMW010000025">
    <property type="protein sequence ID" value="MCC4214203.1"/>
    <property type="molecule type" value="Genomic_DNA"/>
</dbReference>
<evidence type="ECO:0000256" key="1">
    <source>
        <dbReference type="ARBA" id="ARBA00007378"/>
    </source>
</evidence>
<dbReference type="Pfam" id="PF02566">
    <property type="entry name" value="OsmC"/>
    <property type="match status" value="1"/>
</dbReference>
<protein>
    <submittedName>
        <fullName evidence="2">Organic hydroperoxide resistance protein</fullName>
    </submittedName>
</protein>
<sequence>MRNMKALYKAKATATGGRNGSVSTEDGTLDFDLSIPKELGGSGGDGANPEQFFAAGYSACFGSALAHVARSKKVDLGDYTVTATVKIGKNKEDLFQLAVVLDCYLPTVDIKQGEKLVNEAHEVCPYSRATKDNIDVTLNLLIDED</sequence>
<dbReference type="InterPro" id="IPR019953">
    <property type="entry name" value="OHR"/>
</dbReference>
<comment type="caution">
    <text evidence="2">The sequence shown here is derived from an EMBL/GenBank/DDBJ whole genome shotgun (WGS) entry which is preliminary data.</text>
</comment>
<dbReference type="NCBIfam" id="TIGR03561">
    <property type="entry name" value="organ_hyd_perox"/>
    <property type="match status" value="1"/>
</dbReference>
<accession>A0ABS8GWP6</accession>
<evidence type="ECO:0000313" key="3">
    <source>
        <dbReference type="Proteomes" id="UP001197770"/>
    </source>
</evidence>
<proteinExistence type="inferred from homology"/>
<dbReference type="PANTHER" id="PTHR33797">
    <property type="entry name" value="ORGANIC HYDROPEROXIDE RESISTANCE PROTEIN-LIKE"/>
    <property type="match status" value="1"/>
</dbReference>
<dbReference type="InterPro" id="IPR015946">
    <property type="entry name" value="KH_dom-like_a/b"/>
</dbReference>
<dbReference type="Gene3D" id="3.30.300.20">
    <property type="match status" value="1"/>
</dbReference>
<dbReference type="SUPFAM" id="SSF82784">
    <property type="entry name" value="OsmC-like"/>
    <property type="match status" value="1"/>
</dbReference>
<dbReference type="InterPro" id="IPR003718">
    <property type="entry name" value="OsmC/Ohr_fam"/>
</dbReference>
<dbReference type="Gene3D" id="2.20.25.10">
    <property type="match status" value="1"/>
</dbReference>
<dbReference type="Proteomes" id="UP001197770">
    <property type="component" value="Unassembled WGS sequence"/>
</dbReference>
<keyword evidence="3" id="KW-1185">Reference proteome</keyword>
<evidence type="ECO:0000313" key="2">
    <source>
        <dbReference type="EMBL" id="MCC4214203.1"/>
    </source>
</evidence>
<organism evidence="2 3">
    <name type="scientific">Leeuwenhoekiella parthenopeia</name>
    <dbReference type="NCBI Taxonomy" id="2890320"/>
    <lineage>
        <taxon>Bacteria</taxon>
        <taxon>Pseudomonadati</taxon>
        <taxon>Bacteroidota</taxon>
        <taxon>Flavobacteriia</taxon>
        <taxon>Flavobacteriales</taxon>
        <taxon>Flavobacteriaceae</taxon>
        <taxon>Leeuwenhoekiella</taxon>
    </lineage>
</organism>
<gene>
    <name evidence="2" type="ORF">LLW17_15860</name>
</gene>
<comment type="similarity">
    <text evidence="1">Belongs to the OsmC/Ohr family.</text>
</comment>
<dbReference type="PANTHER" id="PTHR33797:SF2">
    <property type="entry name" value="ORGANIC HYDROPEROXIDE RESISTANCE PROTEIN-LIKE"/>
    <property type="match status" value="1"/>
</dbReference>
<dbReference type="InterPro" id="IPR036102">
    <property type="entry name" value="OsmC/Ohrsf"/>
</dbReference>